<evidence type="ECO:0000256" key="3">
    <source>
        <dbReference type="ARBA" id="ARBA00022553"/>
    </source>
</evidence>
<dbReference type="AlphaFoldDB" id="A0A540X6P0"/>
<dbReference type="InterPro" id="IPR003661">
    <property type="entry name" value="HisK_dim/P_dom"/>
</dbReference>
<dbReference type="PANTHER" id="PTHR45436">
    <property type="entry name" value="SENSOR HISTIDINE KINASE YKOH"/>
    <property type="match status" value="1"/>
</dbReference>
<keyword evidence="7 8" id="KW-1133">Transmembrane helix</keyword>
<accession>A0A540X6P0</accession>
<comment type="catalytic activity">
    <reaction evidence="1">
        <text>ATP + protein L-histidine = ADP + protein N-phospho-L-histidine.</text>
        <dbReference type="EC" id="2.7.13.3"/>
    </reaction>
</comment>
<dbReference type="InterPro" id="IPR003594">
    <property type="entry name" value="HATPase_dom"/>
</dbReference>
<comment type="caution">
    <text evidence="10">The sequence shown here is derived from an EMBL/GenBank/DDBJ whole genome shotgun (WGS) entry which is preliminary data.</text>
</comment>
<dbReference type="PROSITE" id="PS50109">
    <property type="entry name" value="HIS_KIN"/>
    <property type="match status" value="1"/>
</dbReference>
<dbReference type="SUPFAM" id="SSF47384">
    <property type="entry name" value="Homodimeric domain of signal transducing histidine kinase"/>
    <property type="match status" value="1"/>
</dbReference>
<keyword evidence="6 10" id="KW-0418">Kinase</keyword>
<keyword evidence="3" id="KW-0597">Phosphoprotein</keyword>
<evidence type="ECO:0000256" key="2">
    <source>
        <dbReference type="ARBA" id="ARBA00012438"/>
    </source>
</evidence>
<dbReference type="GO" id="GO:0005886">
    <property type="term" value="C:plasma membrane"/>
    <property type="evidence" value="ECO:0007669"/>
    <property type="project" value="TreeGrafter"/>
</dbReference>
<evidence type="ECO:0000256" key="7">
    <source>
        <dbReference type="ARBA" id="ARBA00022989"/>
    </source>
</evidence>
<protein>
    <recommendedName>
        <fullName evidence="2">histidine kinase</fullName>
        <ecNumber evidence="2">2.7.13.3</ecNumber>
    </recommendedName>
</protein>
<dbReference type="InterPro" id="IPR005467">
    <property type="entry name" value="His_kinase_dom"/>
</dbReference>
<dbReference type="GO" id="GO:0000155">
    <property type="term" value="F:phosphorelay sensor kinase activity"/>
    <property type="evidence" value="ECO:0007669"/>
    <property type="project" value="InterPro"/>
</dbReference>
<reference evidence="10 11" key="1">
    <citation type="submission" date="2019-06" db="EMBL/GenBank/DDBJ databases">
        <authorList>
            <person name="Livingstone P."/>
            <person name="Whitworth D."/>
        </authorList>
    </citation>
    <scope>NUCLEOTIDE SEQUENCE [LARGE SCALE GENOMIC DNA]</scope>
    <source>
        <strain evidence="10 11">AM401</strain>
    </source>
</reference>
<organism evidence="10 11">
    <name type="scientific">Myxococcus llanfairpwllgwyngyllgogerychwyrndrobwllllantysiliogogogochensis</name>
    <dbReference type="NCBI Taxonomy" id="2590453"/>
    <lineage>
        <taxon>Bacteria</taxon>
        <taxon>Pseudomonadati</taxon>
        <taxon>Myxococcota</taxon>
        <taxon>Myxococcia</taxon>
        <taxon>Myxococcales</taxon>
        <taxon>Cystobacterineae</taxon>
        <taxon>Myxococcaceae</taxon>
        <taxon>Myxococcus</taxon>
    </lineage>
</organism>
<dbReference type="Gene3D" id="3.30.565.10">
    <property type="entry name" value="Histidine kinase-like ATPase, C-terminal domain"/>
    <property type="match status" value="1"/>
</dbReference>
<evidence type="ECO:0000256" key="8">
    <source>
        <dbReference type="SAM" id="Phobius"/>
    </source>
</evidence>
<gene>
    <name evidence="10" type="ORF">FJV41_06095</name>
</gene>
<dbReference type="CDD" id="cd00075">
    <property type="entry name" value="HATPase"/>
    <property type="match status" value="1"/>
</dbReference>
<dbReference type="OrthoDB" id="9121563at2"/>
<evidence type="ECO:0000256" key="5">
    <source>
        <dbReference type="ARBA" id="ARBA00022692"/>
    </source>
</evidence>
<sequence length="387" mass="42779">MTLSAVLALVLMGAFFTVFSYDLEDAIFGRLVATEADRRPGEASVVPSSMTTYVGHASLPPWIQESVPKDAPLSEREVFTRDHGHFHVAVRPDESQGPTRYVVFNTTQLTSTTRHLQRTANLLVTSALLALLGAALLSRIVARRLSRPLEQLVSRVQADATPRPEEDGGIAEVRALAAALRDRDTRIQELLERERAFNRDASHELRTPLAVAQGAVEILEQDPPSDVETFERLRQAVHHMGLLTEGILWLARAGRTDEDCELVRISREMAALYGGPRQRGDVELVIEAEGEVFVSLPGSVARVMLGNLIKNALAYTSQGRIVIHISPDSWSIRDTGVGFGRVEPRHTGFGIGLSLVERLARRFTWDMAISPLEPHGTQVQLTWPHET</sequence>
<dbReference type="InterPro" id="IPR050428">
    <property type="entry name" value="TCS_sensor_his_kinase"/>
</dbReference>
<dbReference type="Pfam" id="PF00512">
    <property type="entry name" value="HisKA"/>
    <property type="match status" value="1"/>
</dbReference>
<dbReference type="PANTHER" id="PTHR45436:SF16">
    <property type="entry name" value="HISTIDINE KINASE"/>
    <property type="match status" value="1"/>
</dbReference>
<dbReference type="CDD" id="cd00082">
    <property type="entry name" value="HisKA"/>
    <property type="match status" value="1"/>
</dbReference>
<dbReference type="EC" id="2.7.13.3" evidence="2"/>
<evidence type="ECO:0000313" key="10">
    <source>
        <dbReference type="EMBL" id="TQF16898.1"/>
    </source>
</evidence>
<evidence type="ECO:0000256" key="6">
    <source>
        <dbReference type="ARBA" id="ARBA00022777"/>
    </source>
</evidence>
<dbReference type="InterPro" id="IPR036097">
    <property type="entry name" value="HisK_dim/P_sf"/>
</dbReference>
<dbReference type="Gene3D" id="1.10.287.130">
    <property type="match status" value="1"/>
</dbReference>
<keyword evidence="4" id="KW-0808">Transferase</keyword>
<name>A0A540X6P0_9BACT</name>
<keyword evidence="5 8" id="KW-0812">Transmembrane</keyword>
<dbReference type="Gene3D" id="6.10.340.10">
    <property type="match status" value="1"/>
</dbReference>
<evidence type="ECO:0000313" key="11">
    <source>
        <dbReference type="Proteomes" id="UP000315369"/>
    </source>
</evidence>
<feature type="transmembrane region" description="Helical" evidence="8">
    <location>
        <begin position="122"/>
        <end position="142"/>
    </location>
</feature>
<feature type="domain" description="Histidine kinase" evidence="9">
    <location>
        <begin position="200"/>
        <end position="387"/>
    </location>
</feature>
<dbReference type="Pfam" id="PF02518">
    <property type="entry name" value="HATPase_c"/>
    <property type="match status" value="1"/>
</dbReference>
<evidence type="ECO:0000256" key="1">
    <source>
        <dbReference type="ARBA" id="ARBA00000085"/>
    </source>
</evidence>
<dbReference type="Proteomes" id="UP000315369">
    <property type="component" value="Unassembled WGS sequence"/>
</dbReference>
<dbReference type="SMART" id="SM00387">
    <property type="entry name" value="HATPase_c"/>
    <property type="match status" value="1"/>
</dbReference>
<evidence type="ECO:0000259" key="9">
    <source>
        <dbReference type="PROSITE" id="PS50109"/>
    </source>
</evidence>
<dbReference type="SMART" id="SM00388">
    <property type="entry name" value="HisKA"/>
    <property type="match status" value="1"/>
</dbReference>
<evidence type="ECO:0000256" key="4">
    <source>
        <dbReference type="ARBA" id="ARBA00022679"/>
    </source>
</evidence>
<dbReference type="InterPro" id="IPR036890">
    <property type="entry name" value="HATPase_C_sf"/>
</dbReference>
<proteinExistence type="predicted"/>
<dbReference type="SUPFAM" id="SSF55874">
    <property type="entry name" value="ATPase domain of HSP90 chaperone/DNA topoisomerase II/histidine kinase"/>
    <property type="match status" value="1"/>
</dbReference>
<keyword evidence="8" id="KW-0472">Membrane</keyword>
<dbReference type="EMBL" id="VIFM01000016">
    <property type="protein sequence ID" value="TQF16898.1"/>
    <property type="molecule type" value="Genomic_DNA"/>
</dbReference>
<keyword evidence="11" id="KW-1185">Reference proteome</keyword>